<protein>
    <submittedName>
        <fullName evidence="1">Uncharacterized protein</fullName>
    </submittedName>
</protein>
<gene>
    <name evidence="1" type="ORF">g.12841</name>
</gene>
<dbReference type="GO" id="GO:0006363">
    <property type="term" value="P:termination of RNA polymerase I transcription"/>
    <property type="evidence" value="ECO:0007669"/>
    <property type="project" value="TreeGrafter"/>
</dbReference>
<dbReference type="GO" id="GO:0005730">
    <property type="term" value="C:nucleolus"/>
    <property type="evidence" value="ECO:0007669"/>
    <property type="project" value="TreeGrafter"/>
</dbReference>
<organism evidence="1">
    <name type="scientific">Clastoptera arizonana</name>
    <name type="common">Arizona spittle bug</name>
    <dbReference type="NCBI Taxonomy" id="38151"/>
    <lineage>
        <taxon>Eukaryota</taxon>
        <taxon>Metazoa</taxon>
        <taxon>Ecdysozoa</taxon>
        <taxon>Arthropoda</taxon>
        <taxon>Hexapoda</taxon>
        <taxon>Insecta</taxon>
        <taxon>Pterygota</taxon>
        <taxon>Neoptera</taxon>
        <taxon>Paraneoptera</taxon>
        <taxon>Hemiptera</taxon>
        <taxon>Auchenorrhyncha</taxon>
        <taxon>Cercopoidea</taxon>
        <taxon>Clastopteridae</taxon>
        <taxon>Clastoptera</taxon>
    </lineage>
</organism>
<dbReference type="PANTHER" id="PTHR46760:SF1">
    <property type="entry name" value="TRANSCRIPTION TERMINATION FACTOR 1"/>
    <property type="match status" value="1"/>
</dbReference>
<dbReference type="PANTHER" id="PTHR46760">
    <property type="entry name" value="TRANSCRIPTION TERMINATION FACTOR 1"/>
    <property type="match status" value="1"/>
</dbReference>
<dbReference type="AlphaFoldDB" id="A0A1B6C285"/>
<name>A0A1B6C285_9HEMI</name>
<sequence>MARNNSNDDDSNNLTSQQVSYCQNSKLKIVKISCDSDDIFNNYNTSETDVFNKKDNIVNKNVRDNNDSFDIRKFKKRKLDLTEMKYFQNNSNTALKISKFNDDSFITKDVKNSNENIKKRKSHISLKSAKTQNSEEDRNIIKETQEIKRKKEKKKSLKESKSLALFSPEKGLEACSFDDKVGKSEYVENLIEEVIEDSILSQDDIEALKSLEIVINWDLPTSHKLDTGSHNLSKMKPAIEEALKAEGLEWKQKMYYSKEECEQIQQNWEEFSEIYGFKDPRTFFQSKEYVKYCKYTQRLNFKRFLAKGLPDRPLYSVYHKFLDLYAYPKKGPWNEKEDIILSAIYNSDITESILKKRIVLCKVLERNWMSVYRRIQYLQGPIMWDSDLMVTLLENLLTATKSKNIKKLKKKEIDHSIWVEISDKMNLPAIQLKRFWCEQFYTQLYATKPIYKNYLRIELIEWFHKTPYKSYDDFSWKEISKRFYNVGMLFLYYLFQKMVIKYVPSKIHSNFRETINHLYEYFLPTLKEGHSIPEQQLVRLKYCPEQHTLVDIDDYRAKILEERKKARANVKKNFKEKNKINLKEKLRSFIREESNHGEELEINSNSTNNDFIFKKIEVEKCFKQYTNDSAVKKINLTKKHKKRNHHKLNAEDSKSKINMSDEDNSSNVINNDLAHYSKTSYVCDNDVQPVENNTPQQCNESYSHNKIKEINDCINNESGNIINELSQVDNCSTESLDQNILSKTIENYDSESIFKKSMNDIVNNKSKYENIVKCNENDYRNEFITGSLKSVLSKEENKCNILIKKKKKIPHNNVHNKEEVKDKKCESVNENYKSDFREEYKSLAVERPDNEDRLEETTKKPKLKNVKKNKVIGRINKSESNTLYSTSELLKEKKIFECRYNK</sequence>
<reference evidence="1" key="1">
    <citation type="submission" date="2015-12" db="EMBL/GenBank/DDBJ databases">
        <title>De novo transcriptome assembly of four potential Pierce s Disease insect vectors from Arizona vineyards.</title>
        <authorList>
            <person name="Tassone E.E."/>
        </authorList>
    </citation>
    <scope>NUCLEOTIDE SEQUENCE</scope>
</reference>
<proteinExistence type="predicted"/>
<accession>A0A1B6C285</accession>
<dbReference type="InterPro" id="IPR053078">
    <property type="entry name" value="TTF1-like"/>
</dbReference>
<dbReference type="EMBL" id="GEDC01029948">
    <property type="protein sequence ID" value="JAS07350.1"/>
    <property type="molecule type" value="Transcribed_RNA"/>
</dbReference>
<dbReference type="GO" id="GO:0003682">
    <property type="term" value="F:chromatin binding"/>
    <property type="evidence" value="ECO:0007669"/>
    <property type="project" value="TreeGrafter"/>
</dbReference>
<evidence type="ECO:0000313" key="1">
    <source>
        <dbReference type="EMBL" id="JAS07350.1"/>
    </source>
</evidence>